<dbReference type="RefSeq" id="WP_076705537.1">
    <property type="nucleotide sequence ID" value="NZ_CP015093.1"/>
</dbReference>
<dbReference type="SUPFAM" id="SSF53187">
    <property type="entry name" value="Zn-dependent exopeptidases"/>
    <property type="match status" value="1"/>
</dbReference>
<keyword evidence="1" id="KW-0378">Hydrolase</keyword>
<proteinExistence type="predicted"/>
<dbReference type="Gene3D" id="3.40.630.40">
    <property type="entry name" value="Zn-dependent exopeptidases"/>
    <property type="match status" value="1"/>
</dbReference>
<gene>
    <name evidence="1" type="ORF">Ga0080574_TMP4771</name>
</gene>
<name>A0A1P8V0F4_9RHOB</name>
<dbReference type="OrthoDB" id="9802050at2"/>
<dbReference type="InterPro" id="IPR007709">
    <property type="entry name" value="N-FG_amidohydro"/>
</dbReference>
<evidence type="ECO:0000313" key="1">
    <source>
        <dbReference type="EMBL" id="APZ55105.1"/>
    </source>
</evidence>
<reference evidence="1 2" key="1">
    <citation type="submission" date="2016-04" db="EMBL/GenBank/DDBJ databases">
        <title>Deep-sea bacteria in the southern Pacific.</title>
        <authorList>
            <person name="Tang K."/>
        </authorList>
    </citation>
    <scope>NUCLEOTIDE SEQUENCE [LARGE SCALE GENOMIC DNA]</scope>
    <source>
        <strain evidence="1 2">JLT2014</strain>
    </source>
</reference>
<protein>
    <submittedName>
        <fullName evidence="1">N-formylglutamate deformylase</fullName>
        <ecNumber evidence="1">3.5.1.68</ecNumber>
    </submittedName>
</protein>
<dbReference type="EC" id="3.5.1.68" evidence="1"/>
<dbReference type="Pfam" id="PF05013">
    <property type="entry name" value="FGase"/>
    <property type="match status" value="1"/>
</dbReference>
<evidence type="ECO:0000313" key="2">
    <source>
        <dbReference type="Proteomes" id="UP000187059"/>
    </source>
</evidence>
<dbReference type="AlphaFoldDB" id="A0A1P8V0F4"/>
<accession>A0A1P8V0F4</accession>
<dbReference type="Proteomes" id="UP000187059">
    <property type="component" value="Chromosome"/>
</dbReference>
<dbReference type="GO" id="GO:0050129">
    <property type="term" value="F:N-formylglutamate deformylase activity"/>
    <property type="evidence" value="ECO:0007669"/>
    <property type="project" value="UniProtKB-EC"/>
</dbReference>
<organism evidence="1 2">
    <name type="scientific">Salipiger abyssi</name>
    <dbReference type="NCBI Taxonomy" id="1250539"/>
    <lineage>
        <taxon>Bacteria</taxon>
        <taxon>Pseudomonadati</taxon>
        <taxon>Pseudomonadota</taxon>
        <taxon>Alphaproteobacteria</taxon>
        <taxon>Rhodobacterales</taxon>
        <taxon>Roseobacteraceae</taxon>
        <taxon>Salipiger</taxon>
    </lineage>
</organism>
<dbReference type="KEGG" id="paby:Ga0080574_TMP4771"/>
<dbReference type="STRING" id="1250539.Ga0080574_TMP4771"/>
<sequence>MPKVAYHLDLPEAATSCVVFASPHSGRDYPWSFLRGTVLDEQSIRSSEDAFVDRLFDCAPQFGAPLLRAGAPRAFIDLNRSVDELDPALIEGVRRGGHNPRVSSGLGVVPRVVANGRAIYRGKLPLAEAERRISRYWHPYHQQLRGLLESAREQHGEAILIDCHSMPHEAVEGVARSSGRRPEIVIGDRFGASAAPEIVARVEAAFAGAGLAVVRNTPFAGAYVTQAYGRPSRGQHAIQVEIDRSIYMDEARIRPNARFQAFRRLLRGVVAEIAAIGHRDAEQPLAAE</sequence>
<dbReference type="EMBL" id="CP015093">
    <property type="protein sequence ID" value="APZ55105.1"/>
    <property type="molecule type" value="Genomic_DNA"/>
</dbReference>
<keyword evidence="2" id="KW-1185">Reference proteome</keyword>